<keyword evidence="2" id="KW-1185">Reference proteome</keyword>
<organism evidence="1 2">
    <name type="scientific">Jaapia argillacea MUCL 33604</name>
    <dbReference type="NCBI Taxonomy" id="933084"/>
    <lineage>
        <taxon>Eukaryota</taxon>
        <taxon>Fungi</taxon>
        <taxon>Dikarya</taxon>
        <taxon>Basidiomycota</taxon>
        <taxon>Agaricomycotina</taxon>
        <taxon>Agaricomycetes</taxon>
        <taxon>Agaricomycetidae</taxon>
        <taxon>Jaapiales</taxon>
        <taxon>Jaapiaceae</taxon>
        <taxon>Jaapia</taxon>
    </lineage>
</organism>
<dbReference type="AlphaFoldDB" id="A0A067PUD4"/>
<evidence type="ECO:0000313" key="2">
    <source>
        <dbReference type="Proteomes" id="UP000027265"/>
    </source>
</evidence>
<dbReference type="HOGENOM" id="CLU_1938472_0_0_1"/>
<evidence type="ECO:0008006" key="3">
    <source>
        <dbReference type="Google" id="ProtNLM"/>
    </source>
</evidence>
<name>A0A067PUD4_9AGAM</name>
<accession>A0A067PUD4</accession>
<proteinExistence type="predicted"/>
<dbReference type="InParanoid" id="A0A067PUD4"/>
<sequence length="130" mass="14020">MSNWRKHPTLLTAISLKGAVDESRAACIGYSSAIPSKFPGSTNYTLAATPYPGHLSYGFRWNCLSPEKYTPHTHAFSGPPKQVLPADNMCCPGPTPDFGGVKFAERCVALGNSDDSREYHGMPLCPGKDT</sequence>
<evidence type="ECO:0000313" key="1">
    <source>
        <dbReference type="EMBL" id="KDQ57455.1"/>
    </source>
</evidence>
<dbReference type="Proteomes" id="UP000027265">
    <property type="component" value="Unassembled WGS sequence"/>
</dbReference>
<protein>
    <recommendedName>
        <fullName evidence="3">DUF1996 domain-containing protein</fullName>
    </recommendedName>
</protein>
<gene>
    <name evidence="1" type="ORF">JAAARDRAFT_264942</name>
</gene>
<reference evidence="2" key="1">
    <citation type="journal article" date="2014" name="Proc. Natl. Acad. Sci. U.S.A.">
        <title>Extensive sampling of basidiomycete genomes demonstrates inadequacy of the white-rot/brown-rot paradigm for wood decay fungi.</title>
        <authorList>
            <person name="Riley R."/>
            <person name="Salamov A.A."/>
            <person name="Brown D.W."/>
            <person name="Nagy L.G."/>
            <person name="Floudas D."/>
            <person name="Held B.W."/>
            <person name="Levasseur A."/>
            <person name="Lombard V."/>
            <person name="Morin E."/>
            <person name="Otillar R."/>
            <person name="Lindquist E.A."/>
            <person name="Sun H."/>
            <person name="LaButti K.M."/>
            <person name="Schmutz J."/>
            <person name="Jabbour D."/>
            <person name="Luo H."/>
            <person name="Baker S.E."/>
            <person name="Pisabarro A.G."/>
            <person name="Walton J.D."/>
            <person name="Blanchette R.A."/>
            <person name="Henrissat B."/>
            <person name="Martin F."/>
            <person name="Cullen D."/>
            <person name="Hibbett D.S."/>
            <person name="Grigoriev I.V."/>
        </authorList>
    </citation>
    <scope>NUCLEOTIDE SEQUENCE [LARGE SCALE GENOMIC DNA]</scope>
    <source>
        <strain evidence="2">MUCL 33604</strain>
    </source>
</reference>
<dbReference type="EMBL" id="KL197719">
    <property type="protein sequence ID" value="KDQ57455.1"/>
    <property type="molecule type" value="Genomic_DNA"/>
</dbReference>